<feature type="non-terminal residue" evidence="1">
    <location>
        <position position="136"/>
    </location>
</feature>
<dbReference type="AlphaFoldDB" id="A0A0F9GA26"/>
<proteinExistence type="predicted"/>
<comment type="caution">
    <text evidence="1">The sequence shown here is derived from an EMBL/GenBank/DDBJ whole genome shotgun (WGS) entry which is preliminary data.</text>
</comment>
<dbReference type="EMBL" id="LAZR01027231">
    <property type="protein sequence ID" value="KKL66360.1"/>
    <property type="molecule type" value="Genomic_DNA"/>
</dbReference>
<protein>
    <submittedName>
        <fullName evidence="1">Uncharacterized protein</fullName>
    </submittedName>
</protein>
<sequence>MILDVKSLDGVQSKTCLGCINHKADVMVTIRTQEDKNFIDIFFSREKAEILRDRLDAVLKLNEEEDWLSNTLDPDNKEYLAYMKPVPGKSYSQTVSDHLKFLKDKRLGEPRVPPNNKDPKITVEYLKKIGYLGVYK</sequence>
<organism evidence="1">
    <name type="scientific">marine sediment metagenome</name>
    <dbReference type="NCBI Taxonomy" id="412755"/>
    <lineage>
        <taxon>unclassified sequences</taxon>
        <taxon>metagenomes</taxon>
        <taxon>ecological metagenomes</taxon>
    </lineage>
</organism>
<reference evidence="1" key="1">
    <citation type="journal article" date="2015" name="Nature">
        <title>Complex archaea that bridge the gap between prokaryotes and eukaryotes.</title>
        <authorList>
            <person name="Spang A."/>
            <person name="Saw J.H."/>
            <person name="Jorgensen S.L."/>
            <person name="Zaremba-Niedzwiedzka K."/>
            <person name="Martijn J."/>
            <person name="Lind A.E."/>
            <person name="van Eijk R."/>
            <person name="Schleper C."/>
            <person name="Guy L."/>
            <person name="Ettema T.J."/>
        </authorList>
    </citation>
    <scope>NUCLEOTIDE SEQUENCE</scope>
</reference>
<accession>A0A0F9GA26</accession>
<gene>
    <name evidence="1" type="ORF">LCGC14_2145730</name>
</gene>
<name>A0A0F9GA26_9ZZZZ</name>
<evidence type="ECO:0000313" key="1">
    <source>
        <dbReference type="EMBL" id="KKL66360.1"/>
    </source>
</evidence>